<dbReference type="FunFam" id="2.20.100.10:FF:000002">
    <property type="entry name" value="Unc-5 netrin receptor C"/>
    <property type="match status" value="1"/>
</dbReference>
<dbReference type="Gene3D" id="2.130.10.10">
    <property type="entry name" value="YVTN repeat-like/Quinoprotein amine dehydrogenase"/>
    <property type="match status" value="1"/>
</dbReference>
<dbReference type="GO" id="GO:0005886">
    <property type="term" value="C:plasma membrane"/>
    <property type="evidence" value="ECO:0007669"/>
    <property type="project" value="TreeGrafter"/>
</dbReference>
<dbReference type="InterPro" id="IPR027231">
    <property type="entry name" value="Semaphorin"/>
</dbReference>
<evidence type="ECO:0000256" key="7">
    <source>
        <dbReference type="ARBA" id="ARBA00022737"/>
    </source>
</evidence>
<comment type="caution">
    <text evidence="15">Lacks conserved residue(s) required for the propagation of feature annotation.</text>
</comment>
<dbReference type="FunFam" id="2.20.100.10:FF:000007">
    <property type="entry name" value="Thrombospondin 1"/>
    <property type="match status" value="1"/>
</dbReference>
<dbReference type="FunFam" id="2.20.100.10:FF:000021">
    <property type="entry name" value="semaphorin-5B isoform X1"/>
    <property type="match status" value="1"/>
</dbReference>
<dbReference type="PANTHER" id="PTHR11036">
    <property type="entry name" value="SEMAPHORIN"/>
    <property type="match status" value="1"/>
</dbReference>
<dbReference type="SMART" id="SM00423">
    <property type="entry name" value="PSI"/>
    <property type="match status" value="1"/>
</dbReference>
<evidence type="ECO:0000256" key="13">
    <source>
        <dbReference type="ARBA" id="ARBA00023180"/>
    </source>
</evidence>
<evidence type="ECO:0000256" key="5">
    <source>
        <dbReference type="ARBA" id="ARBA00022692"/>
    </source>
</evidence>
<evidence type="ECO:0000256" key="15">
    <source>
        <dbReference type="PROSITE-ProRule" id="PRU00352"/>
    </source>
</evidence>
<evidence type="ECO:0000313" key="20">
    <source>
        <dbReference type="RefSeq" id="XP_013416204.2"/>
    </source>
</evidence>
<feature type="signal peptide" evidence="17">
    <location>
        <begin position="1"/>
        <end position="22"/>
    </location>
</feature>
<evidence type="ECO:0000256" key="3">
    <source>
        <dbReference type="ARBA" id="ARBA00022473"/>
    </source>
</evidence>
<evidence type="ECO:0000256" key="17">
    <source>
        <dbReference type="SAM" id="SignalP"/>
    </source>
</evidence>
<evidence type="ECO:0000256" key="1">
    <source>
        <dbReference type="ARBA" id="ARBA00004167"/>
    </source>
</evidence>
<keyword evidence="5 16" id="KW-0812">Transmembrane</keyword>
<evidence type="ECO:0000259" key="18">
    <source>
        <dbReference type="PROSITE" id="PS51004"/>
    </source>
</evidence>
<dbReference type="PRINTS" id="PR01705">
    <property type="entry name" value="TSP1REPEAT"/>
</dbReference>
<dbReference type="Proteomes" id="UP000085678">
    <property type="component" value="Unplaced"/>
</dbReference>
<dbReference type="OrthoDB" id="9988752at2759"/>
<keyword evidence="11 16" id="KW-0472">Membrane</keyword>
<dbReference type="PANTHER" id="PTHR11036:SF79">
    <property type="entry name" value="SEMAPHORIN 5C, ISOFORM A"/>
    <property type="match status" value="1"/>
</dbReference>
<dbReference type="Pfam" id="PF23260">
    <property type="entry name" value="TSP1_2"/>
    <property type="match status" value="1"/>
</dbReference>
<dbReference type="InParanoid" id="A0A1S3K1D6"/>
<keyword evidence="7" id="KW-0677">Repeat</keyword>
<dbReference type="InterPro" id="IPR036383">
    <property type="entry name" value="TSP1_rpt_sf"/>
</dbReference>
<dbReference type="InterPro" id="IPR015943">
    <property type="entry name" value="WD40/YVTN_repeat-like_dom_sf"/>
</dbReference>
<dbReference type="FunFam" id="2.20.100.10:FF:000001">
    <property type="entry name" value="semaphorin-5A isoform X1"/>
    <property type="match status" value="2"/>
</dbReference>
<keyword evidence="10 16" id="KW-1133">Transmembrane helix</keyword>
<dbReference type="GO" id="GO:0030335">
    <property type="term" value="P:positive regulation of cell migration"/>
    <property type="evidence" value="ECO:0007669"/>
    <property type="project" value="TreeGrafter"/>
</dbReference>
<evidence type="ECO:0000256" key="6">
    <source>
        <dbReference type="ARBA" id="ARBA00022729"/>
    </source>
</evidence>
<dbReference type="PROSITE" id="PS50092">
    <property type="entry name" value="TSP1"/>
    <property type="match status" value="9"/>
</dbReference>
<sequence>MAYDIVALTLVILGWLAGLVTMDTELPREYDYRIISYQDLQSSSASYRTYRNNEIKEYMELTLDIPRRQLIAGARNHILRLSLDSLDALEVAKWGTKNETRGLCMAKGQSEENCHNFIKVLLRHGDQLFACGTNAFSPKCSVRQLTNLGEVTRTEDGASKCPYNPHHNATTLMTSEGDVYAASVMDFAARDVAIYRNTGPSPVLRTVQYNSKWLNEPVFVSSYEIGELVFFFFRETAAEYINCGKSIYPRVAKVCKNDKGGKFLWKDNWTTFQKARLNCSMPGDYPFYYNELQSTYYLQEQELVYMVFTTPVSSMYGSAVCVYNMTAFQKAFEGPFKYQESSKHAWVQHENPFPNYRCQSNKEREAGMSQTDIGNAQKYQMMDSAVQPVTLHPFATAANERWSHIVVDTVHSKHRTQFQVMFVVNMEGVLKKIVHLPNSTEACVLEEINIFPKGQNRPVYKMELYNGNIYISTSQEIIKIQVHRCHRFKSRRTCTRSMDPYCGWSSKHNQCSPPPRGNTRAHFWHQRPINQCPIMNDPINGEWSEWTAWSRCGQVGEYSSGDQCQCRSRSCDKPAPMFGGRDCPGSSIQVTNCTTHGGWTPWSPWTACSQSCGTAMRSRMRSCSNPAPQFGGRVCIGQERIDENCVNNPPCPVPTKIPLDGGWTRWTEWEACTAECGGGFQRRYRSCTNPPPQNGGVHCDGNNEQWRTCNSGTCNEIRKSSAWTGWVIRNITNGGYIQQRFQFMCRASIPVDSALQEPTIRMQERFCLESGEDCTYSAQRPNVNGSWSPWKPWSECNAECNGGIQRRERSCTNPPPSGNGKDCVGLPIETRECNTHSCKGSWSCWSDFSACSVTCGRGRRFRMRTCSSSVAGKTYTIPCAGSDKEEEACEMPACGTVLQEDGWEMWTAWGPCTSDQKQVRRRTCTLVLGCEGPEEETRMCNEIPNMAAVLGGQENGIQVVHVVVVALSAFLLGGVISIGLFLYIRHFRRSKEEIKQNKQNKMLYDSKPHLHPFPSFPSNMDVTQQNGNNPRYYSTGSLTLNNKDKMTVKEATLKRTSLMRTNLSLTDQELYNISAQRPNVNGSWSPWKPWSECNAECNGGIQRRERSCTNPPPSGNGKDCVGLPIETRECNTHSCKGSWSCWSDFSACSVTCGRGRRFRMRTCSSSVTGKTYTIPCAGSDKEEEACEMPACGTVLQEDGWEMWTAWGPCTSDQKQVRRRTCTLVLGCEGPEEETRMCNEIPNMAAVMGGQENGIQVVHVVVVALSAFLLGGVISIGLFLYIRHFRRSKEEIKQNKQNKMLYDSKPHLHPFPSFPSNMDVTQQNGNNPRYYSTGSLTLNNKDKMTVKEATLKRTSLMRTNLSLTDQEL</sequence>
<evidence type="ECO:0000256" key="12">
    <source>
        <dbReference type="ARBA" id="ARBA00023157"/>
    </source>
</evidence>
<dbReference type="GO" id="GO:0005576">
    <property type="term" value="C:extracellular region"/>
    <property type="evidence" value="ECO:0007669"/>
    <property type="project" value="UniProtKB-SubCell"/>
</dbReference>
<dbReference type="GO" id="GO:0045499">
    <property type="term" value="F:chemorepellent activity"/>
    <property type="evidence" value="ECO:0007669"/>
    <property type="project" value="TreeGrafter"/>
</dbReference>
<keyword evidence="8" id="KW-0221">Differentiation</keyword>
<dbReference type="InterPro" id="IPR016201">
    <property type="entry name" value="PSI"/>
</dbReference>
<protein>
    <recommendedName>
        <fullName evidence="14">Semaphorin-2A</fullName>
    </recommendedName>
</protein>
<reference evidence="20" key="1">
    <citation type="journal article" date="2015" name="Nat. Commun.">
        <title>The Lingula genome provides insights into brachiopod evolution and the origin of phosphate biomineralization.</title>
        <authorList>
            <person name="Luo Y.J."/>
            <person name="Takeuchi T."/>
            <person name="Koyanagi R."/>
            <person name="Yamada L."/>
            <person name="Kanda M."/>
            <person name="Khalturina M."/>
            <person name="Fujie M."/>
            <person name="Yamasaki S.I."/>
            <person name="Endo K."/>
            <person name="Satoh N."/>
        </authorList>
    </citation>
    <scope>NUCLEOTIDE SEQUENCE</scope>
</reference>
<dbReference type="GO" id="GO:0071526">
    <property type="term" value="P:semaphorin-plexin signaling pathway"/>
    <property type="evidence" value="ECO:0007669"/>
    <property type="project" value="TreeGrafter"/>
</dbReference>
<dbReference type="InterPro" id="IPR057563">
    <property type="entry name" value="Sema5A/B-like_TSP-1"/>
</dbReference>
<dbReference type="GeneID" id="106177845"/>
<keyword evidence="9" id="KW-0524">Neurogenesis</keyword>
<keyword evidence="12" id="KW-1015">Disulfide bond</keyword>
<keyword evidence="3" id="KW-0217">Developmental protein</keyword>
<accession>A0A1S3K1D6</accession>
<feature type="transmembrane region" description="Helical" evidence="16">
    <location>
        <begin position="1256"/>
        <end position="1281"/>
    </location>
</feature>
<dbReference type="InterPro" id="IPR000884">
    <property type="entry name" value="TSP1_rpt"/>
</dbReference>
<dbReference type="STRING" id="7574.A0A1S3K1D6"/>
<evidence type="ECO:0000256" key="2">
    <source>
        <dbReference type="ARBA" id="ARBA00004613"/>
    </source>
</evidence>
<dbReference type="KEGG" id="lak:106177845"/>
<dbReference type="InterPro" id="IPR001627">
    <property type="entry name" value="Semap_dom"/>
</dbReference>
<dbReference type="Pfam" id="PF00090">
    <property type="entry name" value="TSP_1"/>
    <property type="match status" value="9"/>
</dbReference>
<dbReference type="SMART" id="SM00209">
    <property type="entry name" value="TSP1"/>
    <property type="match status" value="9"/>
</dbReference>
<dbReference type="Gene3D" id="3.30.1680.10">
    <property type="entry name" value="ligand-binding face of the semaphorins, domain 2"/>
    <property type="match status" value="1"/>
</dbReference>
<keyword evidence="19" id="KW-1185">Reference proteome</keyword>
<evidence type="ECO:0000256" key="11">
    <source>
        <dbReference type="ARBA" id="ARBA00023136"/>
    </source>
</evidence>
<keyword evidence="6 17" id="KW-0732">Signal</keyword>
<evidence type="ECO:0000313" key="19">
    <source>
        <dbReference type="Proteomes" id="UP000085678"/>
    </source>
</evidence>
<dbReference type="SMART" id="SM00630">
    <property type="entry name" value="Sema"/>
    <property type="match status" value="1"/>
</dbReference>
<dbReference type="GO" id="GO:0030215">
    <property type="term" value="F:semaphorin receptor binding"/>
    <property type="evidence" value="ECO:0007669"/>
    <property type="project" value="InterPro"/>
</dbReference>
<dbReference type="PROSITE" id="PS51004">
    <property type="entry name" value="SEMA"/>
    <property type="match status" value="1"/>
</dbReference>
<dbReference type="SUPFAM" id="SSF82895">
    <property type="entry name" value="TSP-1 type 1 repeat"/>
    <property type="match status" value="7"/>
</dbReference>
<evidence type="ECO:0000256" key="10">
    <source>
        <dbReference type="ARBA" id="ARBA00022989"/>
    </source>
</evidence>
<dbReference type="GO" id="GO:0007411">
    <property type="term" value="P:axon guidance"/>
    <property type="evidence" value="ECO:0007669"/>
    <property type="project" value="TreeGrafter"/>
</dbReference>
<organism evidence="19 20">
    <name type="scientific">Lingula anatina</name>
    <name type="common">Brachiopod</name>
    <name type="synonym">Lingula unguis</name>
    <dbReference type="NCBI Taxonomy" id="7574"/>
    <lineage>
        <taxon>Eukaryota</taxon>
        <taxon>Metazoa</taxon>
        <taxon>Spiralia</taxon>
        <taxon>Lophotrochozoa</taxon>
        <taxon>Brachiopoda</taxon>
        <taxon>Linguliformea</taxon>
        <taxon>Lingulata</taxon>
        <taxon>Lingulida</taxon>
        <taxon>Linguloidea</taxon>
        <taxon>Lingulidae</taxon>
        <taxon>Lingula</taxon>
    </lineage>
</organism>
<evidence type="ECO:0000256" key="14">
    <source>
        <dbReference type="ARBA" id="ARBA00074148"/>
    </source>
</evidence>
<feature type="chain" id="PRO_5015150586" description="Semaphorin-2A" evidence="17">
    <location>
        <begin position="23"/>
        <end position="1367"/>
    </location>
</feature>
<dbReference type="FunCoup" id="A0A1S3K1D6">
    <property type="interactions" value="337"/>
</dbReference>
<feature type="transmembrane region" description="Helical" evidence="16">
    <location>
        <begin position="959"/>
        <end position="984"/>
    </location>
</feature>
<feature type="domain" description="Sema" evidence="18">
    <location>
        <begin position="32"/>
        <end position="482"/>
    </location>
</feature>
<gene>
    <name evidence="20" type="primary">LOC106177845</name>
</gene>
<comment type="subcellular location">
    <subcellularLocation>
        <location evidence="1">Membrane</location>
        <topology evidence="1">Single-pass membrane protein</topology>
    </subcellularLocation>
    <subcellularLocation>
        <location evidence="2">Secreted</location>
    </subcellularLocation>
</comment>
<dbReference type="FunFam" id="2.130.10.10:FF:000369">
    <property type="entry name" value="semaphorin-2A isoform X1"/>
    <property type="match status" value="1"/>
</dbReference>
<evidence type="ECO:0000256" key="4">
    <source>
        <dbReference type="ARBA" id="ARBA00022525"/>
    </source>
</evidence>
<dbReference type="Gene3D" id="2.20.100.10">
    <property type="entry name" value="Thrombospondin type-1 (TSP1) repeat"/>
    <property type="match status" value="7"/>
</dbReference>
<proteinExistence type="predicted"/>
<evidence type="ECO:0000256" key="9">
    <source>
        <dbReference type="ARBA" id="ARBA00022902"/>
    </source>
</evidence>
<keyword evidence="4" id="KW-0964">Secreted</keyword>
<dbReference type="SUPFAM" id="SSF101912">
    <property type="entry name" value="Sema domain"/>
    <property type="match status" value="1"/>
</dbReference>
<evidence type="ECO:0000256" key="16">
    <source>
        <dbReference type="SAM" id="Phobius"/>
    </source>
</evidence>
<name>A0A1S3K1D6_LINAN</name>
<keyword evidence="13" id="KW-0325">Glycoprotein</keyword>
<dbReference type="RefSeq" id="XP_013416204.2">
    <property type="nucleotide sequence ID" value="XM_013560750.2"/>
</dbReference>
<reference evidence="20" key="2">
    <citation type="submission" date="2025-08" db="UniProtKB">
        <authorList>
            <consortium name="RefSeq"/>
        </authorList>
    </citation>
    <scope>IDENTIFICATION</scope>
</reference>
<dbReference type="Pfam" id="PF01403">
    <property type="entry name" value="Sema"/>
    <property type="match status" value="1"/>
</dbReference>
<dbReference type="SUPFAM" id="SSF103575">
    <property type="entry name" value="Plexin repeat"/>
    <property type="match status" value="1"/>
</dbReference>
<dbReference type="InterPro" id="IPR036352">
    <property type="entry name" value="Semap_dom_sf"/>
</dbReference>
<evidence type="ECO:0000256" key="8">
    <source>
        <dbReference type="ARBA" id="ARBA00022782"/>
    </source>
</evidence>